<dbReference type="GO" id="GO:0072669">
    <property type="term" value="C:tRNA-splicing ligase complex"/>
    <property type="evidence" value="ECO:0007669"/>
    <property type="project" value="InterPro"/>
</dbReference>
<feature type="region of interest" description="Disordered" evidence="5">
    <location>
        <begin position="171"/>
        <end position="234"/>
    </location>
</feature>
<keyword evidence="4" id="KW-0539">Nucleus</keyword>
<feature type="compositionally biased region" description="Basic and acidic residues" evidence="5">
    <location>
        <begin position="171"/>
        <end position="180"/>
    </location>
</feature>
<sequence length="247" mass="28124">MHKASDDKACSVFHFLQPELLNETALKQILELRCVKLPNMNAMSKAQLVEIFYRVAVPLPQRKYKDNRRGRLLTRMRRKLERNRQKTETAETKSSITYGFSEASTSHRYGTADRLKPPPDKINIECKKIKLSSSSSRSDDLESIKTKRLKKFEKPDTNGDVLDRIIIKDRRKEKEKESKNEAQNIKQETTDDGSTNTPPQQSKSQGRALHSGEKESGSKRIKLKRSHGSSSSEVKYMAVVCIAVSDG</sequence>
<protein>
    <recommendedName>
        <fullName evidence="3">Ashwin</fullName>
    </recommendedName>
</protein>
<feature type="region of interest" description="Disordered" evidence="5">
    <location>
        <begin position="79"/>
        <end position="129"/>
    </location>
</feature>
<dbReference type="Proteomes" id="UP000502823">
    <property type="component" value="Unassembled WGS sequence"/>
</dbReference>
<feature type="compositionally biased region" description="Polar residues" evidence="5">
    <location>
        <begin position="92"/>
        <end position="108"/>
    </location>
</feature>
<comment type="similarity">
    <text evidence="2">Belongs to the ashwin family.</text>
</comment>
<dbReference type="InterPro" id="IPR024887">
    <property type="entry name" value="Ashwin"/>
</dbReference>
<evidence type="ECO:0000313" key="7">
    <source>
        <dbReference type="Proteomes" id="UP000502823"/>
    </source>
</evidence>
<evidence type="ECO:0000256" key="3">
    <source>
        <dbReference type="ARBA" id="ARBA00015134"/>
    </source>
</evidence>
<gene>
    <name evidence="6" type="ORF">Cfor_12723</name>
</gene>
<feature type="compositionally biased region" description="Basic and acidic residues" evidence="5">
    <location>
        <begin position="110"/>
        <end position="128"/>
    </location>
</feature>
<dbReference type="AlphaFoldDB" id="A0A6L2P7W0"/>
<dbReference type="PANTHER" id="PTHR28359:SF1">
    <property type="entry name" value="ASHWIN"/>
    <property type="match status" value="1"/>
</dbReference>
<comment type="caution">
    <text evidence="6">The sequence shown here is derived from an EMBL/GenBank/DDBJ whole genome shotgun (WGS) entry which is preliminary data.</text>
</comment>
<dbReference type="InParanoid" id="A0A6L2P7W0"/>
<evidence type="ECO:0000256" key="4">
    <source>
        <dbReference type="ARBA" id="ARBA00023242"/>
    </source>
</evidence>
<reference evidence="7" key="1">
    <citation type="submission" date="2020-01" db="EMBL/GenBank/DDBJ databases">
        <title>Draft genome sequence of the Termite Coptotermes fromosanus.</title>
        <authorList>
            <person name="Itakura S."/>
            <person name="Yosikawa Y."/>
            <person name="Umezawa K."/>
        </authorList>
    </citation>
    <scope>NUCLEOTIDE SEQUENCE [LARGE SCALE GENOMIC DNA]</scope>
</reference>
<dbReference type="Pfam" id="PF15323">
    <property type="entry name" value="Ashwin"/>
    <property type="match status" value="1"/>
</dbReference>
<dbReference type="EMBL" id="BLKM01000047">
    <property type="protein sequence ID" value="GFG28293.1"/>
    <property type="molecule type" value="Genomic_DNA"/>
</dbReference>
<accession>A0A6L2P7W0</accession>
<evidence type="ECO:0000313" key="6">
    <source>
        <dbReference type="EMBL" id="GFG28293.1"/>
    </source>
</evidence>
<dbReference type="GO" id="GO:0005634">
    <property type="term" value="C:nucleus"/>
    <property type="evidence" value="ECO:0007669"/>
    <property type="project" value="UniProtKB-SubCell"/>
</dbReference>
<evidence type="ECO:0000256" key="2">
    <source>
        <dbReference type="ARBA" id="ARBA00007855"/>
    </source>
</evidence>
<dbReference type="GO" id="GO:0048598">
    <property type="term" value="P:embryonic morphogenesis"/>
    <property type="evidence" value="ECO:0007669"/>
    <property type="project" value="InterPro"/>
</dbReference>
<dbReference type="OrthoDB" id="10071059at2759"/>
<name>A0A6L2P7W0_COPFO</name>
<dbReference type="PANTHER" id="PTHR28359">
    <property type="entry name" value="ASHWIN"/>
    <property type="match status" value="1"/>
</dbReference>
<feature type="compositionally biased region" description="Polar residues" evidence="5">
    <location>
        <begin position="181"/>
        <end position="205"/>
    </location>
</feature>
<evidence type="ECO:0000256" key="1">
    <source>
        <dbReference type="ARBA" id="ARBA00004123"/>
    </source>
</evidence>
<evidence type="ECO:0000256" key="5">
    <source>
        <dbReference type="SAM" id="MobiDB-lite"/>
    </source>
</evidence>
<feature type="compositionally biased region" description="Basic and acidic residues" evidence="5">
    <location>
        <begin position="82"/>
        <end position="91"/>
    </location>
</feature>
<keyword evidence="7" id="KW-1185">Reference proteome</keyword>
<comment type="subcellular location">
    <subcellularLocation>
        <location evidence="1">Nucleus</location>
    </subcellularLocation>
</comment>
<proteinExistence type="inferred from homology"/>
<organism evidence="6 7">
    <name type="scientific">Coptotermes formosanus</name>
    <name type="common">Formosan subterranean termite</name>
    <dbReference type="NCBI Taxonomy" id="36987"/>
    <lineage>
        <taxon>Eukaryota</taxon>
        <taxon>Metazoa</taxon>
        <taxon>Ecdysozoa</taxon>
        <taxon>Arthropoda</taxon>
        <taxon>Hexapoda</taxon>
        <taxon>Insecta</taxon>
        <taxon>Pterygota</taxon>
        <taxon>Neoptera</taxon>
        <taxon>Polyneoptera</taxon>
        <taxon>Dictyoptera</taxon>
        <taxon>Blattodea</taxon>
        <taxon>Blattoidea</taxon>
        <taxon>Termitoidae</taxon>
        <taxon>Rhinotermitidae</taxon>
        <taxon>Coptotermes</taxon>
    </lineage>
</organism>